<dbReference type="STRING" id="1298851.TST_1087"/>
<dbReference type="PANTHER" id="PTHR43479:SF11">
    <property type="entry name" value="ACREF_ENVCD OPERON REPRESSOR-RELATED"/>
    <property type="match status" value="1"/>
</dbReference>
<dbReference type="GO" id="GO:0003677">
    <property type="term" value="F:DNA binding"/>
    <property type="evidence" value="ECO:0007669"/>
    <property type="project" value="UniProtKB-UniRule"/>
</dbReference>
<evidence type="ECO:0000313" key="5">
    <source>
        <dbReference type="Proteomes" id="UP000063234"/>
    </source>
</evidence>
<dbReference type="PANTHER" id="PTHR43479">
    <property type="entry name" value="ACREF/ENVCD OPERON REPRESSOR-RELATED"/>
    <property type="match status" value="1"/>
</dbReference>
<dbReference type="Gene3D" id="1.10.10.60">
    <property type="entry name" value="Homeodomain-like"/>
    <property type="match status" value="1"/>
</dbReference>
<dbReference type="Pfam" id="PF17932">
    <property type="entry name" value="TetR_C_24"/>
    <property type="match status" value="1"/>
</dbReference>
<feature type="domain" description="HTH tetR-type" evidence="3">
    <location>
        <begin position="15"/>
        <end position="75"/>
    </location>
</feature>
<protein>
    <submittedName>
        <fullName evidence="4">TetR family transcriptional regulator</fullName>
    </submittedName>
</protein>
<dbReference type="SUPFAM" id="SSF48498">
    <property type="entry name" value="Tetracyclin repressor-like, C-terminal domain"/>
    <property type="match status" value="1"/>
</dbReference>
<proteinExistence type="predicted"/>
<evidence type="ECO:0000259" key="3">
    <source>
        <dbReference type="PROSITE" id="PS50977"/>
    </source>
</evidence>
<dbReference type="InterPro" id="IPR050624">
    <property type="entry name" value="HTH-type_Tx_Regulator"/>
</dbReference>
<dbReference type="PROSITE" id="PS50977">
    <property type="entry name" value="HTH_TETR_2"/>
    <property type="match status" value="1"/>
</dbReference>
<dbReference type="InterPro" id="IPR041490">
    <property type="entry name" value="KstR2_TetR_C"/>
</dbReference>
<feature type="DNA-binding region" description="H-T-H motif" evidence="2">
    <location>
        <begin position="38"/>
        <end position="57"/>
    </location>
</feature>
<sequence length="204" mass="24215">MKYRFTMGRREREFQLRKREILDAALELFAKKGYAGTSMQEIAKEAEFAVGTLYKFFPTKEELYRELVLERARGIHDTLMSAFDEAEVIPLLKKIVQLKWQIMQENRVFLKLYFSELWETRFSLQQTLTGEVKQLYRRYFERLVWVFKRGVEEGVFKRKSPRLYALAFEGMVNNILLEALDEDSIGFLPEDVLDLFLNSILLEG</sequence>
<dbReference type="Pfam" id="PF00440">
    <property type="entry name" value="TetR_N"/>
    <property type="match status" value="1"/>
</dbReference>
<dbReference type="EMBL" id="AP013035">
    <property type="protein sequence ID" value="BAT71881.1"/>
    <property type="molecule type" value="Genomic_DNA"/>
</dbReference>
<dbReference type="AlphaFoldDB" id="A0A0S3QU67"/>
<dbReference type="Gene3D" id="1.10.357.10">
    <property type="entry name" value="Tetracycline Repressor, domain 2"/>
    <property type="match status" value="1"/>
</dbReference>
<accession>A0A0S3QU67</accession>
<dbReference type="PRINTS" id="PR00455">
    <property type="entry name" value="HTHTETR"/>
</dbReference>
<dbReference type="InterPro" id="IPR036271">
    <property type="entry name" value="Tet_transcr_reg_TetR-rel_C_sf"/>
</dbReference>
<dbReference type="KEGG" id="ttk:TST_1087"/>
<dbReference type="InterPro" id="IPR009057">
    <property type="entry name" value="Homeodomain-like_sf"/>
</dbReference>
<evidence type="ECO:0000313" key="4">
    <source>
        <dbReference type="EMBL" id="BAT71881.1"/>
    </source>
</evidence>
<dbReference type="InterPro" id="IPR001647">
    <property type="entry name" value="HTH_TetR"/>
</dbReference>
<dbReference type="SUPFAM" id="SSF46689">
    <property type="entry name" value="Homeodomain-like"/>
    <property type="match status" value="1"/>
</dbReference>
<name>A0A0S3QU67_THET7</name>
<organism evidence="4 5">
    <name type="scientific">Thermosulfidibacter takaii (strain DSM 17441 / JCM 13301 / NBRC 103674 / ABI70S6)</name>
    <dbReference type="NCBI Taxonomy" id="1298851"/>
    <lineage>
        <taxon>Bacteria</taxon>
        <taxon>Pseudomonadati</taxon>
        <taxon>Thermosulfidibacterota</taxon>
        <taxon>Thermosulfidibacteria</taxon>
        <taxon>Thermosulfidibacterales</taxon>
        <taxon>Thermosulfidibacteraceae</taxon>
    </lineage>
</organism>
<reference evidence="5" key="1">
    <citation type="journal article" date="2018" name="Science">
        <title>A primordial and reversible TCA cycle in a facultatively chemolithoautotrophic thermophile.</title>
        <authorList>
            <person name="Nunoura T."/>
            <person name="Chikaraishi Y."/>
            <person name="Izaki R."/>
            <person name="Suwa T."/>
            <person name="Sato T."/>
            <person name="Harada T."/>
            <person name="Mori K."/>
            <person name="Kato Y."/>
            <person name="Miyazaki M."/>
            <person name="Shimamura S."/>
            <person name="Yanagawa K."/>
            <person name="Shuto A."/>
            <person name="Ohkouchi N."/>
            <person name="Fujita N."/>
            <person name="Takaki Y."/>
            <person name="Atomi H."/>
            <person name="Takai K."/>
        </authorList>
    </citation>
    <scope>NUCLEOTIDE SEQUENCE [LARGE SCALE GENOMIC DNA]</scope>
    <source>
        <strain evidence="5">DSM 17441 / JCM 13301 / NBRC 103674 / ABI70S6</strain>
    </source>
</reference>
<gene>
    <name evidence="4" type="ORF">TST_1087</name>
</gene>
<keyword evidence="5" id="KW-1185">Reference proteome</keyword>
<evidence type="ECO:0000256" key="1">
    <source>
        <dbReference type="ARBA" id="ARBA00023125"/>
    </source>
</evidence>
<evidence type="ECO:0000256" key="2">
    <source>
        <dbReference type="PROSITE-ProRule" id="PRU00335"/>
    </source>
</evidence>
<dbReference type="Proteomes" id="UP000063234">
    <property type="component" value="Chromosome"/>
</dbReference>
<keyword evidence="1 2" id="KW-0238">DNA-binding</keyword>